<sequence length="41" mass="4730">ANFHKLQAEGKAIMDDMEEKVQGLVRVVNKYVREKETARTP</sequence>
<accession>A0A0F8XD20</accession>
<dbReference type="AlphaFoldDB" id="A0A0F8XD20"/>
<proteinExistence type="predicted"/>
<reference evidence="1" key="1">
    <citation type="journal article" date="2015" name="Nature">
        <title>Complex archaea that bridge the gap between prokaryotes and eukaryotes.</title>
        <authorList>
            <person name="Spang A."/>
            <person name="Saw J.H."/>
            <person name="Jorgensen S.L."/>
            <person name="Zaremba-Niedzwiedzka K."/>
            <person name="Martijn J."/>
            <person name="Lind A.E."/>
            <person name="van Eijk R."/>
            <person name="Schleper C."/>
            <person name="Guy L."/>
            <person name="Ettema T.J."/>
        </authorList>
    </citation>
    <scope>NUCLEOTIDE SEQUENCE</scope>
</reference>
<dbReference type="EMBL" id="LAZR01059939">
    <property type="protein sequence ID" value="KKK66733.1"/>
    <property type="molecule type" value="Genomic_DNA"/>
</dbReference>
<evidence type="ECO:0000313" key="1">
    <source>
        <dbReference type="EMBL" id="KKK66733.1"/>
    </source>
</evidence>
<feature type="non-terminal residue" evidence="1">
    <location>
        <position position="1"/>
    </location>
</feature>
<gene>
    <name evidence="1" type="ORF">LCGC14_2961090</name>
</gene>
<name>A0A0F8XD20_9ZZZZ</name>
<protein>
    <submittedName>
        <fullName evidence="1">Uncharacterized protein</fullName>
    </submittedName>
</protein>
<comment type="caution">
    <text evidence="1">The sequence shown here is derived from an EMBL/GenBank/DDBJ whole genome shotgun (WGS) entry which is preliminary data.</text>
</comment>
<organism evidence="1">
    <name type="scientific">marine sediment metagenome</name>
    <dbReference type="NCBI Taxonomy" id="412755"/>
    <lineage>
        <taxon>unclassified sequences</taxon>
        <taxon>metagenomes</taxon>
        <taxon>ecological metagenomes</taxon>
    </lineage>
</organism>